<dbReference type="InterPro" id="IPR030374">
    <property type="entry name" value="PABS"/>
</dbReference>
<dbReference type="Pfam" id="PF21193">
    <property type="entry name" value="NMD_SH3"/>
    <property type="match status" value="1"/>
</dbReference>
<dbReference type="GO" id="GO:0043023">
    <property type="term" value="F:ribosomal large subunit binding"/>
    <property type="evidence" value="ECO:0007669"/>
    <property type="project" value="InterPro"/>
</dbReference>
<dbReference type="Proteomes" id="UP000274822">
    <property type="component" value="Unassembled WGS sequence"/>
</dbReference>
<dbReference type="InterPro" id="IPR001045">
    <property type="entry name" value="Spermi_synthase"/>
</dbReference>
<dbReference type="EMBL" id="RBNJ01000707">
    <property type="protein sequence ID" value="RUS34151.1"/>
    <property type="molecule type" value="Genomic_DNA"/>
</dbReference>
<dbReference type="InterPro" id="IPR007064">
    <property type="entry name" value="Nmd3_N"/>
</dbReference>
<evidence type="ECO:0000256" key="10">
    <source>
        <dbReference type="ARBA" id="ARBA00023242"/>
    </source>
</evidence>
<dbReference type="PANTHER" id="PTHR12746:SF2">
    <property type="entry name" value="60S RIBOSOMAL EXPORT PROTEIN NMD3"/>
    <property type="match status" value="1"/>
</dbReference>
<protein>
    <recommendedName>
        <fullName evidence="5">60S ribosomal export protein NMD3</fullName>
    </recommendedName>
</protein>
<dbReference type="AlphaFoldDB" id="A0A433QWF5"/>
<dbReference type="Gene3D" id="2.30.140.10">
    <property type="entry name" value="Spermidine synthase, tetramerisation domain"/>
    <property type="match status" value="1"/>
</dbReference>
<dbReference type="InterPro" id="IPR030373">
    <property type="entry name" value="PABS_CS"/>
</dbReference>
<comment type="similarity">
    <text evidence="4">Belongs to the NMD3 family.</text>
</comment>
<reference evidence="13 14" key="1">
    <citation type="journal article" date="2018" name="New Phytol.">
        <title>Phylogenomics of Endogonaceae and evolution of mycorrhizas within Mucoromycota.</title>
        <authorList>
            <person name="Chang Y."/>
            <person name="Desiro A."/>
            <person name="Na H."/>
            <person name="Sandor L."/>
            <person name="Lipzen A."/>
            <person name="Clum A."/>
            <person name="Barry K."/>
            <person name="Grigoriev I.V."/>
            <person name="Martin F.M."/>
            <person name="Stajich J.E."/>
            <person name="Smith M.E."/>
            <person name="Bonito G."/>
            <person name="Spatafora J.W."/>
        </authorList>
    </citation>
    <scope>NUCLEOTIDE SEQUENCE [LARGE SCALE GENOMIC DNA]</scope>
    <source>
        <strain evidence="13 14">AD002</strain>
    </source>
</reference>
<dbReference type="GO" id="GO:0000055">
    <property type="term" value="P:ribosomal large subunit export from nucleus"/>
    <property type="evidence" value="ECO:0007669"/>
    <property type="project" value="TreeGrafter"/>
</dbReference>
<comment type="caution">
    <text evidence="13">The sequence shown here is derived from an EMBL/GenBank/DDBJ whole genome shotgun (WGS) entry which is preliminary data.</text>
</comment>
<evidence type="ECO:0000256" key="7">
    <source>
        <dbReference type="ARBA" id="ARBA00022490"/>
    </source>
</evidence>
<name>A0A433QWF5_9FUNG</name>
<dbReference type="Gene3D" id="3.40.50.150">
    <property type="entry name" value="Vaccinia Virus protein VP39"/>
    <property type="match status" value="1"/>
</dbReference>
<evidence type="ECO:0000256" key="4">
    <source>
        <dbReference type="ARBA" id="ARBA00009794"/>
    </source>
</evidence>
<dbReference type="Pfam" id="PF21192">
    <property type="entry name" value="OB_NMD3"/>
    <property type="match status" value="1"/>
</dbReference>
<keyword evidence="11" id="KW-0620">Polyamine biosynthesis</keyword>
<dbReference type="HAMAP" id="MF_00198">
    <property type="entry name" value="Spermidine_synth"/>
    <property type="match status" value="1"/>
</dbReference>
<organism evidence="13 14">
    <name type="scientific">Jimgerdemannia flammicorona</name>
    <dbReference type="NCBI Taxonomy" id="994334"/>
    <lineage>
        <taxon>Eukaryota</taxon>
        <taxon>Fungi</taxon>
        <taxon>Fungi incertae sedis</taxon>
        <taxon>Mucoromycota</taxon>
        <taxon>Mucoromycotina</taxon>
        <taxon>Endogonomycetes</taxon>
        <taxon>Endogonales</taxon>
        <taxon>Endogonaceae</taxon>
        <taxon>Jimgerdemannia</taxon>
    </lineage>
</organism>
<evidence type="ECO:0000256" key="8">
    <source>
        <dbReference type="ARBA" id="ARBA00022679"/>
    </source>
</evidence>
<evidence type="ECO:0000313" key="14">
    <source>
        <dbReference type="Proteomes" id="UP000274822"/>
    </source>
</evidence>
<dbReference type="InterPro" id="IPR029063">
    <property type="entry name" value="SAM-dependent_MTases_sf"/>
</dbReference>
<keyword evidence="7" id="KW-0963">Cytoplasm</keyword>
<evidence type="ECO:0000256" key="9">
    <source>
        <dbReference type="ARBA" id="ARBA00022927"/>
    </source>
</evidence>
<accession>A0A433QWF5</accession>
<dbReference type="FunFam" id="2.30.140.10:FF:000001">
    <property type="entry name" value="SPE3p Spermidine synthase"/>
    <property type="match status" value="1"/>
</dbReference>
<dbReference type="PROSITE" id="PS01330">
    <property type="entry name" value="PABS_1"/>
    <property type="match status" value="1"/>
</dbReference>
<dbReference type="InterPro" id="IPR048899">
    <property type="entry name" value="NMD_SH3"/>
</dbReference>
<evidence type="ECO:0000313" key="13">
    <source>
        <dbReference type="EMBL" id="RUS34151.1"/>
    </source>
</evidence>
<dbReference type="FunFam" id="3.40.50.150:FF:000013">
    <property type="entry name" value="Spermidine synthase"/>
    <property type="match status" value="1"/>
</dbReference>
<evidence type="ECO:0000256" key="5">
    <source>
        <dbReference type="ARBA" id="ARBA00017035"/>
    </source>
</evidence>
<evidence type="ECO:0000256" key="3">
    <source>
        <dbReference type="ARBA" id="ARBA00007867"/>
    </source>
</evidence>
<feature type="active site" description="Proton acceptor" evidence="11">
    <location>
        <position position="208"/>
    </location>
</feature>
<dbReference type="InterPro" id="IPR037163">
    <property type="entry name" value="Spermidine_synt_N_sf"/>
</dbReference>
<dbReference type="GO" id="GO:0016765">
    <property type="term" value="F:transferase activity, transferring alkyl or aryl (other than methyl) groups"/>
    <property type="evidence" value="ECO:0007669"/>
    <property type="project" value="UniProtKB-ARBA"/>
</dbReference>
<dbReference type="GO" id="GO:0008168">
    <property type="term" value="F:methyltransferase activity"/>
    <property type="evidence" value="ECO:0007669"/>
    <property type="project" value="UniProtKB-KW"/>
</dbReference>
<proteinExistence type="inferred from homology"/>
<dbReference type="Pfam" id="PF01564">
    <property type="entry name" value="Spermine_synth"/>
    <property type="match status" value="2"/>
</dbReference>
<dbReference type="InterPro" id="IPR039768">
    <property type="entry name" value="Nmd3"/>
</dbReference>
<sequence>MAAELTHTSVNDGWFRERSTLWPGQAMSIQVKKILHVEKSLYQDVLAFESTDYGNVLVLDGVIQATERDEFSYQEMITHIAMNSHPEPKKARNIFRLLHETFQNPTNAAIPLTWYDCANNTLSHLVSPHLQVLVIGGGDGGVLREVVKHNCVEEVVLCEIDEAVPRVSKLFLPDMAKGFEHSKVTVHIGDGFPYLEDKKDSFDIIITDSSDPVGESLESTLNMIDILSYLVELYLGPAASLFQRTFFELMKNALRPGGIISTQGECMWLHLPLIKEVHTFCRELFPVAEYAYTTIPTYPAGQIGFMICCNEAGRDVRRPLRRWTEDEEDELCRYYNAEVHEAAFVVPQFKTVTVADNNHGKKRLVILLSTHLRWSTNRSSPSSSCTRSRSVCLLQLVPLLDPNYLKPCCSSLCCSCGTPVAPNPANMCVNCIRNEVDITEGIPKHVTLHFCRNCERYLQPPQFWIKADLESRELLALCLKKLKGLSKVRLVDAGFIWTEVFNRMMFTQNCSRTLECPHSRRIKVKLSIQKEVFAATILQQIFEVEYTVSYQQCDECTRVAAQNTWKAMVQVRQKVEHKRTFLYLEQLILKHNAHKDTVNIKEVKDGIDFYYSQRAHAIKMCEFLNAVVPIEIKRTVGFHRHPQRHQQLQVLILGQLCLCTRVGNSIHVVDVNTLNQSDVTSPVFWRTPFSALATAKEQIEYYVLDVEPLGPVKGKHVLADVHVARSADFGRNDTTYFARSHLGGILKAGDIVLGYDMTRSNFNDDNFDALNRNALPDVILVKKTYPARRKKHKQRAWKLAQLAKEEEEMLPRKADQERIEHDYEMFLRDLEEDVELRQTVNIFKNKNILEKRENEMVVDESDMDEEGEDFPEISLEEMMDDLKLNDGEEDEEDITV</sequence>
<dbReference type="InterPro" id="IPR048898">
    <property type="entry name" value="OB_NMD3"/>
</dbReference>
<keyword evidence="10" id="KW-0539">Nucleus</keyword>
<evidence type="ECO:0000256" key="1">
    <source>
        <dbReference type="ARBA" id="ARBA00004123"/>
    </source>
</evidence>
<evidence type="ECO:0000256" key="6">
    <source>
        <dbReference type="ARBA" id="ARBA00022448"/>
    </source>
</evidence>
<dbReference type="GO" id="GO:0005737">
    <property type="term" value="C:cytoplasm"/>
    <property type="evidence" value="ECO:0007669"/>
    <property type="project" value="UniProtKB-SubCell"/>
</dbReference>
<keyword evidence="9" id="KW-0653">Protein transport</keyword>
<evidence type="ECO:0000256" key="11">
    <source>
        <dbReference type="PROSITE-ProRule" id="PRU00354"/>
    </source>
</evidence>
<dbReference type="PROSITE" id="PS51006">
    <property type="entry name" value="PABS_2"/>
    <property type="match status" value="1"/>
</dbReference>
<dbReference type="SUPFAM" id="SSF53335">
    <property type="entry name" value="S-adenosyl-L-methionine-dependent methyltransferases"/>
    <property type="match status" value="1"/>
</dbReference>
<keyword evidence="13" id="KW-0489">Methyltransferase</keyword>
<feature type="domain" description="PABS" evidence="12">
    <location>
        <begin position="12"/>
        <end position="310"/>
    </location>
</feature>
<dbReference type="GO" id="GO:0015940">
    <property type="term" value="P:pantothenate biosynthetic process"/>
    <property type="evidence" value="ECO:0007669"/>
    <property type="project" value="UniProtKB-ARBA"/>
</dbReference>
<dbReference type="GO" id="GO:0015031">
    <property type="term" value="P:protein transport"/>
    <property type="evidence" value="ECO:0007669"/>
    <property type="project" value="UniProtKB-KW"/>
</dbReference>
<evidence type="ECO:0000259" key="12">
    <source>
        <dbReference type="PROSITE" id="PS51006"/>
    </source>
</evidence>
<dbReference type="GO" id="GO:0005634">
    <property type="term" value="C:nucleus"/>
    <property type="evidence" value="ECO:0007669"/>
    <property type="project" value="UniProtKB-SubCell"/>
</dbReference>
<keyword evidence="14" id="KW-1185">Reference proteome</keyword>
<dbReference type="CDD" id="cd02440">
    <property type="entry name" value="AdoMet_MTases"/>
    <property type="match status" value="1"/>
</dbReference>
<dbReference type="Pfam" id="PF17284">
    <property type="entry name" value="Spermine_synt_N"/>
    <property type="match status" value="1"/>
</dbReference>
<comment type="similarity">
    <text evidence="3">Belongs to the spermidine/spermine synthase family.</text>
</comment>
<keyword evidence="8 11" id="KW-0808">Transferase</keyword>
<dbReference type="GO" id="GO:0032259">
    <property type="term" value="P:methylation"/>
    <property type="evidence" value="ECO:0007669"/>
    <property type="project" value="UniProtKB-KW"/>
</dbReference>
<dbReference type="Pfam" id="PF04981">
    <property type="entry name" value="NMD3"/>
    <property type="match status" value="1"/>
</dbReference>
<dbReference type="InterPro" id="IPR035246">
    <property type="entry name" value="Spermidine_synt_N"/>
</dbReference>
<gene>
    <name evidence="13" type="ORF">BC938DRAFT_482241</name>
</gene>
<dbReference type="PANTHER" id="PTHR12746">
    <property type="entry name" value="NONSENSE-MEDIATED MRNA DECAY PROTEIN 3"/>
    <property type="match status" value="1"/>
</dbReference>
<keyword evidence="6" id="KW-0813">Transport</keyword>
<evidence type="ECO:0000256" key="2">
    <source>
        <dbReference type="ARBA" id="ARBA00004496"/>
    </source>
</evidence>
<comment type="subcellular location">
    <subcellularLocation>
        <location evidence="2">Cytoplasm</location>
    </subcellularLocation>
    <subcellularLocation>
        <location evidence="1">Nucleus</location>
    </subcellularLocation>
</comment>
<dbReference type="GO" id="GO:0006596">
    <property type="term" value="P:polyamine biosynthetic process"/>
    <property type="evidence" value="ECO:0007669"/>
    <property type="project" value="UniProtKB-UniRule"/>
</dbReference>